<dbReference type="GeneID" id="4840578"/>
<feature type="compositionally biased region" description="Basic and acidic residues" evidence="5">
    <location>
        <begin position="868"/>
        <end position="893"/>
    </location>
</feature>
<feature type="transmembrane region" description="Helical" evidence="6">
    <location>
        <begin position="465"/>
        <end position="491"/>
    </location>
</feature>
<proteinExistence type="predicted"/>
<evidence type="ECO:0000313" key="9">
    <source>
        <dbReference type="EMBL" id="ABN68197.2"/>
    </source>
</evidence>
<dbReference type="InterPro" id="IPR006644">
    <property type="entry name" value="Cadg"/>
</dbReference>
<dbReference type="STRING" id="322104.A3LYM4"/>
<dbReference type="OMA" id="ATRGEWF"/>
<feature type="region of interest" description="Disordered" evidence="5">
    <location>
        <begin position="644"/>
        <end position="680"/>
    </location>
</feature>
<dbReference type="eggNOG" id="ENOG502QURR">
    <property type="taxonomic scope" value="Eukaryota"/>
</dbReference>
<evidence type="ECO:0000256" key="6">
    <source>
        <dbReference type="SAM" id="Phobius"/>
    </source>
</evidence>
<feature type="compositionally biased region" description="Low complexity" evidence="5">
    <location>
        <begin position="715"/>
        <end position="725"/>
    </location>
</feature>
<feature type="region of interest" description="Disordered" evidence="5">
    <location>
        <begin position="423"/>
        <end position="457"/>
    </location>
</feature>
<dbReference type="GO" id="GO:0005509">
    <property type="term" value="F:calcium ion binding"/>
    <property type="evidence" value="ECO:0007669"/>
    <property type="project" value="InterPro"/>
</dbReference>
<name>A3LYM4_PICST</name>
<keyword evidence="7" id="KW-0732">Signal</keyword>
<dbReference type="GO" id="GO:0071944">
    <property type="term" value="C:cell periphery"/>
    <property type="evidence" value="ECO:0007669"/>
    <property type="project" value="UniProtKB-ARBA"/>
</dbReference>
<dbReference type="KEGG" id="pic:PICST_50000"/>
<gene>
    <name evidence="9" type="primary">AXL2</name>
    <name evidence="9" type="ORF">PICST_50000</name>
</gene>
<feature type="region of interest" description="Disordered" evidence="5">
    <location>
        <begin position="835"/>
        <end position="893"/>
    </location>
</feature>
<feature type="domain" description="Dystroglycan-type cadherin-like" evidence="8">
    <location>
        <begin position="20"/>
        <end position="115"/>
    </location>
</feature>
<dbReference type="Gene3D" id="2.60.40.10">
    <property type="entry name" value="Immunoglobulins"/>
    <property type="match status" value="3"/>
</dbReference>
<feature type="region of interest" description="Disordered" evidence="5">
    <location>
        <begin position="498"/>
        <end position="538"/>
    </location>
</feature>
<dbReference type="EMBL" id="CP000501">
    <property type="protein sequence ID" value="ABN68197.2"/>
    <property type="molecule type" value="Genomic_DNA"/>
</dbReference>
<organism evidence="9 10">
    <name type="scientific">Scheffersomyces stipitis (strain ATCC 58785 / CBS 6054 / NBRC 10063 / NRRL Y-11545)</name>
    <name type="common">Yeast</name>
    <name type="synonym">Pichia stipitis</name>
    <dbReference type="NCBI Taxonomy" id="322104"/>
    <lineage>
        <taxon>Eukaryota</taxon>
        <taxon>Fungi</taxon>
        <taxon>Dikarya</taxon>
        <taxon>Ascomycota</taxon>
        <taxon>Saccharomycotina</taxon>
        <taxon>Pichiomycetes</taxon>
        <taxon>Debaryomycetaceae</taxon>
        <taxon>Scheffersomyces</taxon>
    </lineage>
</organism>
<dbReference type="GO" id="GO:0016020">
    <property type="term" value="C:membrane"/>
    <property type="evidence" value="ECO:0007669"/>
    <property type="project" value="UniProtKB-SubCell"/>
</dbReference>
<dbReference type="OrthoDB" id="41532at2759"/>
<evidence type="ECO:0000256" key="2">
    <source>
        <dbReference type="ARBA" id="ARBA00022692"/>
    </source>
</evidence>
<keyword evidence="4 6" id="KW-0472">Membrane</keyword>
<feature type="chain" id="PRO_5002655498" evidence="7">
    <location>
        <begin position="17"/>
        <end position="893"/>
    </location>
</feature>
<feature type="region of interest" description="Disordered" evidence="5">
    <location>
        <begin position="712"/>
        <end position="733"/>
    </location>
</feature>
<dbReference type="InterPro" id="IPR051694">
    <property type="entry name" value="Immunoregulatory_rcpt-like"/>
</dbReference>
<evidence type="ECO:0000256" key="1">
    <source>
        <dbReference type="ARBA" id="ARBA00004167"/>
    </source>
</evidence>
<evidence type="ECO:0000259" key="8">
    <source>
        <dbReference type="SMART" id="SM00736"/>
    </source>
</evidence>
<dbReference type="AlphaFoldDB" id="A3LYM4"/>
<dbReference type="PANTHER" id="PTHR15549">
    <property type="entry name" value="PAIRED IMMUNOGLOBULIN-LIKE TYPE 2 RECEPTOR"/>
    <property type="match status" value="1"/>
</dbReference>
<feature type="compositionally biased region" description="Basic and acidic residues" evidence="5">
    <location>
        <begin position="498"/>
        <end position="510"/>
    </location>
</feature>
<evidence type="ECO:0000256" key="7">
    <source>
        <dbReference type="SAM" id="SignalP"/>
    </source>
</evidence>
<dbReference type="SMART" id="SM00736">
    <property type="entry name" value="CADG"/>
    <property type="match status" value="2"/>
</dbReference>
<dbReference type="InterPro" id="IPR013783">
    <property type="entry name" value="Ig-like_fold"/>
</dbReference>
<dbReference type="InterPro" id="IPR015919">
    <property type="entry name" value="Cadherin-like_sf"/>
</dbReference>
<accession>A3LYM4</accession>
<keyword evidence="3 6" id="KW-1133">Transmembrane helix</keyword>
<dbReference type="HOGENOM" id="CLU_017550_0_0_1"/>
<feature type="compositionally biased region" description="Low complexity" evidence="5">
    <location>
        <begin position="663"/>
        <end position="674"/>
    </location>
</feature>
<evidence type="ECO:0000256" key="3">
    <source>
        <dbReference type="ARBA" id="ARBA00022989"/>
    </source>
</evidence>
<keyword evidence="10" id="KW-1185">Reference proteome</keyword>
<feature type="domain" description="Dystroglycan-type cadherin-like" evidence="8">
    <location>
        <begin position="335"/>
        <end position="430"/>
    </location>
</feature>
<comment type="subcellular location">
    <subcellularLocation>
        <location evidence="1">Membrane</location>
        <topology evidence="1">Single-pass membrane protein</topology>
    </subcellularLocation>
</comment>
<sequence length="893" mass="98058">MLFILVFLMAIASAQIEVGFPFNEQLPNVARIDTAYSFTMANITYKSDNFGVISYQATGLPSWLSFDSDSRTFTGTPSKDDVQEFEIHLFGTDSSDGSTINNTYSMIVSNDTGLHLSSNDVMFTEIAKYGDTNGNDGLVVREGQEFNISFEKSVFESYSTSKRPIVAYYGRSADRSSLPNWIDFDSDSLTFSGIVPHVVSDIAPSFEYGFSFIGSDYVGFAGAEGIFKLIVGAHSLSTSLNESIKVNGTLNHDFDISIPIFSSVFLDGSLISAENISSVDSTDLPSWIHLDTDHYTLTGNFPGDATFDNFTINVKDVFQNEVELPYSFNAIGSVFTLSTLPNVNATRGQFFEYHLMNSYFTDFNSTDVSVKFDSSNSWLTFHEDNNTFTGQVPKDLQKINVDVSASSDYDSEDKSFDIVGIDSKTSSTSSSSSATATSSSSSSPTSSPSSSSTPVKSKASTNHKALAIGLGVGIPAFLLLVAALILFCCCIKRRKERKQDPRKDMEKDAAVPELTGPGFGNTYDNDSQKGRKLAAANARKLDNTKPYDYDDDIHSTSSSITHVESNGSAARYVDAIELPVKSWRARDNSDDKQNRNSEVSLSTVNTEQLFSVRLVDDQSARNSQQSSFVARQLLSSTSLHEVMRRDSSTNLQRLDSDGNIVDSATSSNASTPSPWKTVPKSGSILAILPEENSREYTNSVRNATDTSTVYLSADHSTNSNNSNSHTSRHDFSESSISNLLSKFNESPSGSERDLSQYQHEDSAYLDEFKAVKTSNGDFQWSSDRTDRSSEDNTDLMHKTASNFNLSHDDLAIATKTLPMRHSNLSTISIESGNSDQMLLNHDGSPQIPKRSRSRTSKAKLVNFTRKGSLRESSYEPDIKFHEESAQVHSNDSD</sequence>
<reference evidence="9 10" key="1">
    <citation type="journal article" date="2007" name="Nat. Biotechnol.">
        <title>Genome sequence of the lignocellulose-bioconverting and xylose-fermenting yeast Pichia stipitis.</title>
        <authorList>
            <person name="Jeffries T.W."/>
            <person name="Grigoriev I.V."/>
            <person name="Grimwood J."/>
            <person name="Laplaza J.M."/>
            <person name="Aerts A."/>
            <person name="Salamov A."/>
            <person name="Schmutz J."/>
            <person name="Lindquist E."/>
            <person name="Dehal P."/>
            <person name="Shapiro H."/>
            <person name="Jin Y.S."/>
            <person name="Passoth V."/>
            <person name="Richardson P.M."/>
        </authorList>
    </citation>
    <scope>NUCLEOTIDE SEQUENCE [LARGE SCALE GENOMIC DNA]</scope>
    <source>
        <strain evidence="10">ATCC 58785 / CBS 6054 / NBRC 10063 / NRRL Y-11545</strain>
    </source>
</reference>
<dbReference type="RefSeq" id="XP_001386226.2">
    <property type="nucleotide sequence ID" value="XM_001386189.1"/>
</dbReference>
<evidence type="ECO:0000313" key="10">
    <source>
        <dbReference type="Proteomes" id="UP000002258"/>
    </source>
</evidence>
<dbReference type="Proteomes" id="UP000002258">
    <property type="component" value="Chromosome 7"/>
</dbReference>
<keyword evidence="2 6" id="KW-0812">Transmembrane</keyword>
<feature type="signal peptide" evidence="7">
    <location>
        <begin position="1"/>
        <end position="16"/>
    </location>
</feature>
<evidence type="ECO:0000256" key="5">
    <source>
        <dbReference type="SAM" id="MobiDB-lite"/>
    </source>
</evidence>
<dbReference type="InParanoid" id="A3LYM4"/>
<dbReference type="Pfam" id="PF05345">
    <property type="entry name" value="He_PIG"/>
    <property type="match status" value="1"/>
</dbReference>
<protein>
    <submittedName>
        <fullName evidence="9">Polarity establishment/cellular polarization</fullName>
    </submittedName>
</protein>
<dbReference type="SUPFAM" id="SSF49313">
    <property type="entry name" value="Cadherin-like"/>
    <property type="match status" value="4"/>
</dbReference>
<evidence type="ECO:0000256" key="4">
    <source>
        <dbReference type="ARBA" id="ARBA00023136"/>
    </source>
</evidence>